<feature type="region of interest" description="Disordered" evidence="3">
    <location>
        <begin position="303"/>
        <end position="334"/>
    </location>
</feature>
<dbReference type="SUPFAM" id="SSF56601">
    <property type="entry name" value="beta-lactamase/transpeptidase-like"/>
    <property type="match status" value="1"/>
</dbReference>
<name>A0ABV5V175_9MICO</name>
<sequence length="533" mass="53600">MHRSHVRTVASALTLGALLAGAPALGAPDDGSATSPEDAVTTTSPDPAGATSAPAPTSPAQVRPLITTTTPPLGQVADGPVPDPAQVEEALEDELDSRWLGPANRRAVAVRDALTGEHLLDRNADRLLTPASTTKILSAAAVVTGLDVGDTFATRVVRGAGPQDIVLVAGGDMLLGRGEGDPDAVAGHAGLGDLAAQVAEALAEDGPGGPVRLQVDLGHAAGPDVLGSWTDLWVSEGYTGRIVQLGLEEDRALPFYPSPDDPAQEAVRAFAAALVEEGVAILAEDGAEISDPEDLAELPDVPEVEVPPGEATADGTDPDPGGTTSAGDAGAATQGAGVAEELGVVRSAPVRDVLALALATSDNAMVEQLSRQAAVAAGRSGDQQDVTAWVQETLVSTYGVDLTGVELADTSGLSDGTRLPARVVADLLVMGADGSHPDLQEVLAAGGLPIAGYTGTLATRFHLPVHGPAIGTARAKTGSLPGVTSLAGTVVTADGRLLVYALGADRIGRDGAVLEARSVLDEMVAELARCGCS</sequence>
<protein>
    <submittedName>
        <fullName evidence="5">D-alanyl-D-alanine carboxypeptidase</fullName>
        <ecNumber evidence="5">3.4.16.4</ecNumber>
    </submittedName>
</protein>
<evidence type="ECO:0000313" key="5">
    <source>
        <dbReference type="EMBL" id="MFB9731534.1"/>
    </source>
</evidence>
<comment type="caution">
    <text evidence="5">The sequence shown here is derived from an EMBL/GenBank/DDBJ whole genome shotgun (WGS) entry which is preliminary data.</text>
</comment>
<dbReference type="Gene3D" id="3.40.710.10">
    <property type="entry name" value="DD-peptidase/beta-lactamase superfamily"/>
    <property type="match status" value="2"/>
</dbReference>
<dbReference type="Proteomes" id="UP001589613">
    <property type="component" value="Unassembled WGS sequence"/>
</dbReference>
<feature type="region of interest" description="Disordered" evidence="3">
    <location>
        <begin position="27"/>
        <end position="79"/>
    </location>
</feature>
<organism evidence="5 6">
    <name type="scientific">Ornithinimicrobium kibberense</name>
    <dbReference type="NCBI Taxonomy" id="282060"/>
    <lineage>
        <taxon>Bacteria</taxon>
        <taxon>Bacillati</taxon>
        <taxon>Actinomycetota</taxon>
        <taxon>Actinomycetes</taxon>
        <taxon>Micrococcales</taxon>
        <taxon>Ornithinimicrobiaceae</taxon>
        <taxon>Ornithinimicrobium</taxon>
    </lineage>
</organism>
<dbReference type="EMBL" id="JBHMAX010000012">
    <property type="protein sequence ID" value="MFB9731534.1"/>
    <property type="molecule type" value="Genomic_DNA"/>
</dbReference>
<keyword evidence="2 5" id="KW-0378">Hydrolase</keyword>
<keyword evidence="5" id="KW-0121">Carboxypeptidase</keyword>
<feature type="signal peptide" evidence="4">
    <location>
        <begin position="1"/>
        <end position="26"/>
    </location>
</feature>
<dbReference type="PANTHER" id="PTHR30023">
    <property type="entry name" value="D-ALANYL-D-ALANINE CARBOXYPEPTIDASE"/>
    <property type="match status" value="1"/>
</dbReference>
<feature type="compositionally biased region" description="Low complexity" evidence="3">
    <location>
        <begin position="321"/>
        <end position="334"/>
    </location>
</feature>
<dbReference type="PANTHER" id="PTHR30023:SF0">
    <property type="entry name" value="PENICILLIN-SENSITIVE CARBOXYPEPTIDASE A"/>
    <property type="match status" value="1"/>
</dbReference>
<gene>
    <name evidence="5" type="ORF">ACFFN0_05715</name>
</gene>
<feature type="compositionally biased region" description="Low complexity" evidence="3">
    <location>
        <begin position="41"/>
        <end position="60"/>
    </location>
</feature>
<dbReference type="InterPro" id="IPR012338">
    <property type="entry name" value="Beta-lactam/transpept-like"/>
</dbReference>
<keyword evidence="5" id="KW-0645">Protease</keyword>
<feature type="chain" id="PRO_5046555202" evidence="4">
    <location>
        <begin position="27"/>
        <end position="533"/>
    </location>
</feature>
<dbReference type="GO" id="GO:0009002">
    <property type="term" value="F:serine-type D-Ala-D-Ala carboxypeptidase activity"/>
    <property type="evidence" value="ECO:0007669"/>
    <property type="project" value="UniProtKB-EC"/>
</dbReference>
<reference evidence="5 6" key="1">
    <citation type="submission" date="2024-09" db="EMBL/GenBank/DDBJ databases">
        <authorList>
            <person name="Sun Q."/>
            <person name="Mori K."/>
        </authorList>
    </citation>
    <scope>NUCLEOTIDE SEQUENCE [LARGE SCALE GENOMIC DNA]</scope>
    <source>
        <strain evidence="5 6">JCM 12763</strain>
    </source>
</reference>
<proteinExistence type="inferred from homology"/>
<evidence type="ECO:0000256" key="1">
    <source>
        <dbReference type="ARBA" id="ARBA00006096"/>
    </source>
</evidence>
<evidence type="ECO:0000256" key="3">
    <source>
        <dbReference type="SAM" id="MobiDB-lite"/>
    </source>
</evidence>
<dbReference type="RefSeq" id="WP_141336993.1">
    <property type="nucleotide sequence ID" value="NZ_JBHMAX010000012.1"/>
</dbReference>
<evidence type="ECO:0000256" key="2">
    <source>
        <dbReference type="ARBA" id="ARBA00022801"/>
    </source>
</evidence>
<comment type="similarity">
    <text evidence="1">Belongs to the peptidase S13 family.</text>
</comment>
<dbReference type="PRINTS" id="PR00922">
    <property type="entry name" value="DADACBPTASE3"/>
</dbReference>
<evidence type="ECO:0000256" key="4">
    <source>
        <dbReference type="SAM" id="SignalP"/>
    </source>
</evidence>
<dbReference type="Pfam" id="PF02113">
    <property type="entry name" value="Peptidase_S13"/>
    <property type="match status" value="2"/>
</dbReference>
<keyword evidence="6" id="KW-1185">Reference proteome</keyword>
<dbReference type="InterPro" id="IPR000667">
    <property type="entry name" value="Peptidase_S13"/>
</dbReference>
<accession>A0ABV5V175</accession>
<keyword evidence="4" id="KW-0732">Signal</keyword>
<evidence type="ECO:0000313" key="6">
    <source>
        <dbReference type="Proteomes" id="UP001589613"/>
    </source>
</evidence>
<dbReference type="EC" id="3.4.16.4" evidence="5"/>